<dbReference type="InterPro" id="IPR010177">
    <property type="entry name" value="Paired_CXXCH_1"/>
</dbReference>
<dbReference type="STRING" id="1748243.Tel_16500"/>
<name>A0A0S2THI0_9GAMM</name>
<dbReference type="Proteomes" id="UP000055136">
    <property type="component" value="Chromosome"/>
</dbReference>
<dbReference type="KEGG" id="tee:Tel_16500"/>
<evidence type="ECO:0000259" key="1">
    <source>
        <dbReference type="Pfam" id="PF09699"/>
    </source>
</evidence>
<accession>A0A0S2THI0</accession>
<proteinExistence type="predicted"/>
<dbReference type="InterPro" id="IPR036280">
    <property type="entry name" value="Multihaem_cyt_sf"/>
</dbReference>
<dbReference type="Pfam" id="PF09699">
    <property type="entry name" value="Paired_CXXCH_1"/>
    <property type="match status" value="1"/>
</dbReference>
<organism evidence="2 3">
    <name type="scientific">Candidatus Tenderia electrophaga</name>
    <dbReference type="NCBI Taxonomy" id="1748243"/>
    <lineage>
        <taxon>Bacteria</taxon>
        <taxon>Pseudomonadati</taxon>
        <taxon>Pseudomonadota</taxon>
        <taxon>Gammaproteobacteria</taxon>
        <taxon>Candidatus Tenderiales</taxon>
        <taxon>Candidatus Tenderiaceae</taxon>
        <taxon>Candidatus Tenderia</taxon>
    </lineage>
</organism>
<evidence type="ECO:0000313" key="2">
    <source>
        <dbReference type="EMBL" id="ALP54622.1"/>
    </source>
</evidence>
<gene>
    <name evidence="2" type="ORF">Tel_16500</name>
</gene>
<dbReference type="EMBL" id="CP013099">
    <property type="protein sequence ID" value="ALP54622.1"/>
    <property type="molecule type" value="Genomic_DNA"/>
</dbReference>
<sequence length="262" mass="27667">MSLLLFSATSQAGIFNTKHNLGSTGLNAASTYSGTREICVFCHTPHGASGEAAAPIWNRNLDPTGFATYDQMGTTTLDAGVEPVGSVSLACLSCHDGTQAMDAVLNEPGSGRDVPGFSRGLWSGQAAPVEGRIGPPDVVTNLGKDLTNDHPIGIQYAGGGYSLSNPAGPGYDKDFHPARSEIMGTSRVWWVDSIAPMPGGTGTFERTDMKLYTRVATRGAYAGEPQPYVECASCHDPHVDYNPTFLRIDPVGSQVCLTCHNK</sequence>
<dbReference type="SUPFAM" id="SSF48695">
    <property type="entry name" value="Multiheme cytochromes"/>
    <property type="match status" value="1"/>
</dbReference>
<feature type="domain" description="Doubled CXXCH motif" evidence="1">
    <location>
        <begin position="230"/>
        <end position="262"/>
    </location>
</feature>
<keyword evidence="3" id="KW-1185">Reference proteome</keyword>
<dbReference type="AlphaFoldDB" id="A0A0S2THI0"/>
<protein>
    <recommendedName>
        <fullName evidence="1">Doubled CXXCH motif domain-containing protein</fullName>
    </recommendedName>
</protein>
<reference evidence="2" key="1">
    <citation type="submission" date="2015-10" db="EMBL/GenBank/DDBJ databases">
        <title>Description of Candidatus Tenderia electrophaga gen. nov, sp. nov., an Uncultivated Electroautotroph from a Biocathode Enrichment.</title>
        <authorList>
            <person name="Eddie B.J."/>
            <person name="Malanoski A.P."/>
            <person name="Wang Z."/>
            <person name="Hall R.J."/>
            <person name="Oh S.D."/>
            <person name="Heiner C."/>
            <person name="Lin B."/>
            <person name="Strycharz-Glaven S.M."/>
        </authorList>
    </citation>
    <scope>NUCLEOTIDE SEQUENCE [LARGE SCALE GENOMIC DNA]</scope>
    <source>
        <strain evidence="2">NRL1</strain>
    </source>
</reference>
<dbReference type="NCBIfam" id="TIGR01905">
    <property type="entry name" value="paired_CXXCH_1"/>
    <property type="match status" value="1"/>
</dbReference>
<evidence type="ECO:0000313" key="3">
    <source>
        <dbReference type="Proteomes" id="UP000055136"/>
    </source>
</evidence>